<gene>
    <name evidence="1" type="ORF">GGR44_001562</name>
</gene>
<comment type="caution">
    <text evidence="1">The sequence shown here is derived from an EMBL/GenBank/DDBJ whole genome shotgun (WGS) entry which is preliminary data.</text>
</comment>
<proteinExistence type="predicted"/>
<reference evidence="1 2" key="1">
    <citation type="submission" date="2020-08" db="EMBL/GenBank/DDBJ databases">
        <title>Genomic Encyclopedia of Type Strains, Phase IV (KMG-IV): sequencing the most valuable type-strain genomes for metagenomic binning, comparative biology and taxonomic classification.</title>
        <authorList>
            <person name="Goeker M."/>
        </authorList>
    </citation>
    <scope>NUCLEOTIDE SEQUENCE [LARGE SCALE GENOMIC DNA]</scope>
    <source>
        <strain evidence="1 2">DSM 29348</strain>
    </source>
</reference>
<dbReference type="RefSeq" id="WP_183955008.1">
    <property type="nucleotide sequence ID" value="NZ_JACIEB010000003.1"/>
</dbReference>
<evidence type="ECO:0000313" key="1">
    <source>
        <dbReference type="EMBL" id="MBB3981903.1"/>
    </source>
</evidence>
<dbReference type="EMBL" id="JACIEB010000003">
    <property type="protein sequence ID" value="MBB3981903.1"/>
    <property type="molecule type" value="Genomic_DNA"/>
</dbReference>
<protein>
    <submittedName>
        <fullName evidence="1">Uncharacterized protein</fullName>
    </submittedName>
</protein>
<sequence>MTWMTVRLELARTPAFPHGSPARSFVLRLPIGADGSVDQREYGARPEMATVRRFWPNEPDRRGYMVPTPAGWALSSAPGGMDGSTLFQLDGHVIRQGICVTLTEPSGEHLPFEVKALARA</sequence>
<dbReference type="Proteomes" id="UP000552757">
    <property type="component" value="Unassembled WGS sequence"/>
</dbReference>
<dbReference type="AlphaFoldDB" id="A0A7W6GP17"/>
<evidence type="ECO:0000313" key="2">
    <source>
        <dbReference type="Proteomes" id="UP000552757"/>
    </source>
</evidence>
<keyword evidence="2" id="KW-1185">Reference proteome</keyword>
<name>A0A7W6GP17_9SPHN</name>
<organism evidence="1 2">
    <name type="scientific">Sphingobium fontiphilum</name>
    <dbReference type="NCBI Taxonomy" id="944425"/>
    <lineage>
        <taxon>Bacteria</taxon>
        <taxon>Pseudomonadati</taxon>
        <taxon>Pseudomonadota</taxon>
        <taxon>Alphaproteobacteria</taxon>
        <taxon>Sphingomonadales</taxon>
        <taxon>Sphingomonadaceae</taxon>
        <taxon>Sphingobium</taxon>
    </lineage>
</organism>
<accession>A0A7W6GP17</accession>